<protein>
    <submittedName>
        <fullName evidence="2">Uncharacterized protein</fullName>
    </submittedName>
</protein>
<dbReference type="PANTHER" id="PTHR33107">
    <property type="entry name" value="KUNITZ TRYPSIN INHIBITOR 2"/>
    <property type="match status" value="1"/>
</dbReference>
<dbReference type="Proteomes" id="UP000006729">
    <property type="component" value="Chromosome 17"/>
</dbReference>
<dbReference type="InterPro" id="IPR002160">
    <property type="entry name" value="Prot_inh_Kunz-lg"/>
</dbReference>
<proteinExistence type="predicted"/>
<name>A0A2K1X8B9_POPTR</name>
<dbReference type="GO" id="GO:0004866">
    <property type="term" value="F:endopeptidase inhibitor activity"/>
    <property type="evidence" value="ECO:0007669"/>
    <property type="project" value="InterPro"/>
</dbReference>
<gene>
    <name evidence="2" type="ORF">POPTR_017G153400</name>
</gene>
<evidence type="ECO:0000313" key="2">
    <source>
        <dbReference type="EMBL" id="PNS97009.1"/>
    </source>
</evidence>
<dbReference type="PRINTS" id="PR00291">
    <property type="entry name" value="KUNITZINHBTR"/>
</dbReference>
<sequence>MRAAILALSFLLFALAANQYLPRVAATAAPEPVLDVTGKILRIGTSYYILPVIRGRGGGLKMASTVRRTCPLDVVQDRYEASNGLPLKFTPVNTKKGVVRVHTDLNIRFSAASICHQSTAWKLDNYDEWTKQWFVTTDGVEGNPGPETTNNWFKIEKFEDKYKLVFCPTVCQHCKVMCKDIGIYVDAKGVRRLALTNVPLKVMFKKA</sequence>
<dbReference type="Gene3D" id="2.80.10.50">
    <property type="match status" value="1"/>
</dbReference>
<feature type="chain" id="PRO_5014352945" evidence="1">
    <location>
        <begin position="17"/>
        <end position="207"/>
    </location>
</feature>
<dbReference type="Pfam" id="PF00197">
    <property type="entry name" value="Kunitz_legume"/>
    <property type="match status" value="1"/>
</dbReference>
<reference evidence="2 3" key="1">
    <citation type="journal article" date="2006" name="Science">
        <title>The genome of black cottonwood, Populus trichocarpa (Torr. &amp; Gray).</title>
        <authorList>
            <person name="Tuskan G.A."/>
            <person name="Difazio S."/>
            <person name="Jansson S."/>
            <person name="Bohlmann J."/>
            <person name="Grigoriev I."/>
            <person name="Hellsten U."/>
            <person name="Putnam N."/>
            <person name="Ralph S."/>
            <person name="Rombauts S."/>
            <person name="Salamov A."/>
            <person name="Schein J."/>
            <person name="Sterck L."/>
            <person name="Aerts A."/>
            <person name="Bhalerao R.R."/>
            <person name="Bhalerao R.P."/>
            <person name="Blaudez D."/>
            <person name="Boerjan W."/>
            <person name="Brun A."/>
            <person name="Brunner A."/>
            <person name="Busov V."/>
            <person name="Campbell M."/>
            <person name="Carlson J."/>
            <person name="Chalot M."/>
            <person name="Chapman J."/>
            <person name="Chen G.L."/>
            <person name="Cooper D."/>
            <person name="Coutinho P.M."/>
            <person name="Couturier J."/>
            <person name="Covert S."/>
            <person name="Cronk Q."/>
            <person name="Cunningham R."/>
            <person name="Davis J."/>
            <person name="Degroeve S."/>
            <person name="Dejardin A."/>
            <person name="Depamphilis C."/>
            <person name="Detter J."/>
            <person name="Dirks B."/>
            <person name="Dubchak I."/>
            <person name="Duplessis S."/>
            <person name="Ehlting J."/>
            <person name="Ellis B."/>
            <person name="Gendler K."/>
            <person name="Goodstein D."/>
            <person name="Gribskov M."/>
            <person name="Grimwood J."/>
            <person name="Groover A."/>
            <person name="Gunter L."/>
            <person name="Hamberger B."/>
            <person name="Heinze B."/>
            <person name="Helariutta Y."/>
            <person name="Henrissat B."/>
            <person name="Holligan D."/>
            <person name="Holt R."/>
            <person name="Huang W."/>
            <person name="Islam-Faridi N."/>
            <person name="Jones S."/>
            <person name="Jones-Rhoades M."/>
            <person name="Jorgensen R."/>
            <person name="Joshi C."/>
            <person name="Kangasjarvi J."/>
            <person name="Karlsson J."/>
            <person name="Kelleher C."/>
            <person name="Kirkpatrick R."/>
            <person name="Kirst M."/>
            <person name="Kohler A."/>
            <person name="Kalluri U."/>
            <person name="Larimer F."/>
            <person name="Leebens-Mack J."/>
            <person name="Leple J.C."/>
            <person name="Locascio P."/>
            <person name="Lou Y."/>
            <person name="Lucas S."/>
            <person name="Martin F."/>
            <person name="Montanini B."/>
            <person name="Napoli C."/>
            <person name="Nelson D.R."/>
            <person name="Nelson C."/>
            <person name="Nieminen K."/>
            <person name="Nilsson O."/>
            <person name="Pereda V."/>
            <person name="Peter G."/>
            <person name="Philippe R."/>
            <person name="Pilate G."/>
            <person name="Poliakov A."/>
            <person name="Razumovskaya J."/>
            <person name="Richardson P."/>
            <person name="Rinaldi C."/>
            <person name="Ritland K."/>
            <person name="Rouze P."/>
            <person name="Ryaboy D."/>
            <person name="Schmutz J."/>
            <person name="Schrader J."/>
            <person name="Segerman B."/>
            <person name="Shin H."/>
            <person name="Siddiqui A."/>
            <person name="Sterky F."/>
            <person name="Terry A."/>
            <person name="Tsai C.J."/>
            <person name="Uberbacher E."/>
            <person name="Unneberg P."/>
            <person name="Vahala J."/>
            <person name="Wall K."/>
            <person name="Wessler S."/>
            <person name="Yang G."/>
            <person name="Yin T."/>
            <person name="Douglas C."/>
            <person name="Marra M."/>
            <person name="Sandberg G."/>
            <person name="Van de Peer Y."/>
            <person name="Rokhsar D."/>
        </authorList>
    </citation>
    <scope>NUCLEOTIDE SEQUENCE [LARGE SCALE GENOMIC DNA]</scope>
    <source>
        <strain evidence="3">cv. Nisqually</strain>
    </source>
</reference>
<keyword evidence="3" id="KW-1185">Reference proteome</keyword>
<accession>A0A2K1X8B9</accession>
<evidence type="ECO:0000313" key="3">
    <source>
        <dbReference type="Proteomes" id="UP000006729"/>
    </source>
</evidence>
<feature type="signal peptide" evidence="1">
    <location>
        <begin position="1"/>
        <end position="16"/>
    </location>
</feature>
<organism evidence="2 3">
    <name type="scientific">Populus trichocarpa</name>
    <name type="common">Western balsam poplar</name>
    <name type="synonym">Populus balsamifera subsp. trichocarpa</name>
    <dbReference type="NCBI Taxonomy" id="3694"/>
    <lineage>
        <taxon>Eukaryota</taxon>
        <taxon>Viridiplantae</taxon>
        <taxon>Streptophyta</taxon>
        <taxon>Embryophyta</taxon>
        <taxon>Tracheophyta</taxon>
        <taxon>Spermatophyta</taxon>
        <taxon>Magnoliopsida</taxon>
        <taxon>eudicotyledons</taxon>
        <taxon>Gunneridae</taxon>
        <taxon>Pentapetalae</taxon>
        <taxon>rosids</taxon>
        <taxon>fabids</taxon>
        <taxon>Malpighiales</taxon>
        <taxon>Salicaceae</taxon>
        <taxon>Saliceae</taxon>
        <taxon>Populus</taxon>
    </lineage>
</organism>
<dbReference type="AlphaFoldDB" id="A0A2K1X8B9"/>
<dbReference type="InParanoid" id="A0A2K1X8B9"/>
<dbReference type="InterPro" id="IPR011065">
    <property type="entry name" value="Kunitz_inhibitor_STI-like_sf"/>
</dbReference>
<dbReference type="SMART" id="SM00452">
    <property type="entry name" value="STI"/>
    <property type="match status" value="1"/>
</dbReference>
<dbReference type="CDD" id="cd23375">
    <property type="entry name" value="beta-trefoil_STI_VvMLP-like"/>
    <property type="match status" value="1"/>
</dbReference>
<dbReference type="PROSITE" id="PS00283">
    <property type="entry name" value="SOYBEAN_KUNITZ"/>
    <property type="match status" value="1"/>
</dbReference>
<dbReference type="FunCoup" id="A0A2K1X8B9">
    <property type="interactions" value="227"/>
</dbReference>
<dbReference type="SUPFAM" id="SSF50386">
    <property type="entry name" value="STI-like"/>
    <property type="match status" value="1"/>
</dbReference>
<dbReference type="PANTHER" id="PTHR33107:SF5">
    <property type="entry name" value="KUNITZ TRYPSIN INHIBITOR 5"/>
    <property type="match status" value="1"/>
</dbReference>
<dbReference type="STRING" id="3694.A0A2K1X8B9"/>
<keyword evidence="1" id="KW-0732">Signal</keyword>
<evidence type="ECO:0000256" key="1">
    <source>
        <dbReference type="SAM" id="SignalP"/>
    </source>
</evidence>
<dbReference type="EMBL" id="CM009306">
    <property type="protein sequence ID" value="PNS97009.1"/>
    <property type="molecule type" value="Genomic_DNA"/>
</dbReference>